<keyword evidence="4" id="KW-0808">Transferase</keyword>
<evidence type="ECO:0000256" key="9">
    <source>
        <dbReference type="ARBA" id="ARBA00022884"/>
    </source>
</evidence>
<dbReference type="Gene3D" id="1.20.120.1080">
    <property type="match status" value="1"/>
</dbReference>
<dbReference type="GO" id="GO:0051880">
    <property type="term" value="F:G-quadruplex DNA binding"/>
    <property type="evidence" value="ECO:0007669"/>
    <property type="project" value="TreeGrafter"/>
</dbReference>
<keyword evidence="8" id="KW-0067">ATP-binding</keyword>
<dbReference type="InterPro" id="IPR011545">
    <property type="entry name" value="DEAD/DEAH_box_helicase_dom"/>
</dbReference>
<dbReference type="SMART" id="SM00847">
    <property type="entry name" value="HA2"/>
    <property type="match status" value="1"/>
</dbReference>
<dbReference type="Proteomes" id="UP000678499">
    <property type="component" value="Unassembled WGS sequence"/>
</dbReference>
<evidence type="ECO:0000256" key="10">
    <source>
        <dbReference type="ARBA" id="ARBA00023315"/>
    </source>
</evidence>
<evidence type="ECO:0000256" key="11">
    <source>
        <dbReference type="ARBA" id="ARBA00048251"/>
    </source>
</evidence>
<dbReference type="AlphaFoldDB" id="A0A7R9BKS2"/>
<dbReference type="GO" id="GO:0005737">
    <property type="term" value="C:cytoplasm"/>
    <property type="evidence" value="ECO:0007669"/>
    <property type="project" value="UniProtKB-SubCell"/>
</dbReference>
<evidence type="ECO:0008006" key="25">
    <source>
        <dbReference type="Google" id="ProtNLM"/>
    </source>
</evidence>
<evidence type="ECO:0000256" key="17">
    <source>
        <dbReference type="ARBA" id="ARBA00049103"/>
    </source>
</evidence>
<dbReference type="PROSITE" id="PS51192">
    <property type="entry name" value="HELICASE_ATP_BIND_1"/>
    <property type="match status" value="1"/>
</dbReference>
<comment type="catalytic activity">
    <reaction evidence="12">
        <text>N-terminal L-methionyl-L-tyrosyl-[protein] + acetyl-CoA = N-terminal N(alpha)-acetyl-L-methionyl-L-tyrosyl-[protein] + CoA + H(+)</text>
        <dbReference type="Rhea" id="RHEA:50532"/>
        <dbReference type="Rhea" id="RHEA-COMP:12717"/>
        <dbReference type="Rhea" id="RHEA-COMP:12718"/>
        <dbReference type="ChEBI" id="CHEBI:15378"/>
        <dbReference type="ChEBI" id="CHEBI:57287"/>
        <dbReference type="ChEBI" id="CHEBI:57288"/>
        <dbReference type="ChEBI" id="CHEBI:133384"/>
        <dbReference type="ChEBI" id="CHEBI:133385"/>
        <dbReference type="EC" id="2.3.1.258"/>
    </reaction>
</comment>
<keyword evidence="5" id="KW-0547">Nucleotide-binding</keyword>
<dbReference type="EMBL" id="OA882493">
    <property type="protein sequence ID" value="CAD7275647.1"/>
    <property type="molecule type" value="Genomic_DNA"/>
</dbReference>
<dbReference type="PANTHER" id="PTHR18934">
    <property type="entry name" value="ATP-DEPENDENT RNA HELICASE"/>
    <property type="match status" value="1"/>
</dbReference>
<keyword evidence="3" id="KW-0963">Cytoplasm</keyword>
<dbReference type="EMBL" id="CAJPEX010000456">
    <property type="protein sequence ID" value="CAG0915799.1"/>
    <property type="molecule type" value="Genomic_DNA"/>
</dbReference>
<dbReference type="PROSITE" id="PS51194">
    <property type="entry name" value="HELICASE_CTER"/>
    <property type="match status" value="1"/>
</dbReference>
<dbReference type="Pfam" id="PF04408">
    <property type="entry name" value="WHD_HA2"/>
    <property type="match status" value="1"/>
</dbReference>
<dbReference type="SUPFAM" id="SSF55729">
    <property type="entry name" value="Acyl-CoA N-acyltransferases (Nat)"/>
    <property type="match status" value="1"/>
</dbReference>
<evidence type="ECO:0000256" key="3">
    <source>
        <dbReference type="ARBA" id="ARBA00022490"/>
    </source>
</evidence>
<protein>
    <recommendedName>
        <fullName evidence="25">RNA helicase</fullName>
    </recommendedName>
</protein>
<evidence type="ECO:0000313" key="23">
    <source>
        <dbReference type="EMBL" id="CAD7275647.1"/>
    </source>
</evidence>
<dbReference type="FunFam" id="3.40.50.300:FF:000284">
    <property type="entry name" value="probable ATP-dependent RNA helicase YTHDC2"/>
    <property type="match status" value="1"/>
</dbReference>
<keyword evidence="9" id="KW-0694">RNA-binding</keyword>
<comment type="catalytic activity">
    <reaction evidence="18">
        <text>N-terminal L-methionyl-L-threonyl-[protein] + acetyl-CoA = N-terminal N(alpha)-acetyl-L-methionyl-L-threonyl-[protein] + CoA + H(+)</text>
        <dbReference type="Rhea" id="RHEA:50576"/>
        <dbReference type="Rhea" id="RHEA-COMP:12732"/>
        <dbReference type="Rhea" id="RHEA-COMP:12733"/>
        <dbReference type="ChEBI" id="CHEBI:15378"/>
        <dbReference type="ChEBI" id="CHEBI:57287"/>
        <dbReference type="ChEBI" id="CHEBI:57288"/>
        <dbReference type="ChEBI" id="CHEBI:133404"/>
        <dbReference type="ChEBI" id="CHEBI:133405"/>
        <dbReference type="EC" id="2.3.1.258"/>
    </reaction>
</comment>
<dbReference type="InterPro" id="IPR000182">
    <property type="entry name" value="GNAT_dom"/>
</dbReference>
<dbReference type="InterPro" id="IPR027417">
    <property type="entry name" value="P-loop_NTPase"/>
</dbReference>
<dbReference type="PANTHER" id="PTHR18934:SF237">
    <property type="entry name" value="ATP-DEPENDENT DNA_RNA HELICASE DHX36"/>
    <property type="match status" value="1"/>
</dbReference>
<evidence type="ECO:0000256" key="5">
    <source>
        <dbReference type="ARBA" id="ARBA00022741"/>
    </source>
</evidence>
<dbReference type="GO" id="GO:0003724">
    <property type="term" value="F:RNA helicase activity"/>
    <property type="evidence" value="ECO:0007669"/>
    <property type="project" value="TreeGrafter"/>
</dbReference>
<feature type="compositionally biased region" description="Basic and acidic residues" evidence="19">
    <location>
        <begin position="1197"/>
        <end position="1209"/>
    </location>
</feature>
<evidence type="ECO:0000256" key="7">
    <source>
        <dbReference type="ARBA" id="ARBA00022806"/>
    </source>
</evidence>
<dbReference type="InterPro" id="IPR059023">
    <property type="entry name" value="RNA_hel_CTD"/>
</dbReference>
<evidence type="ECO:0000259" key="22">
    <source>
        <dbReference type="PROSITE" id="PS51194"/>
    </source>
</evidence>
<dbReference type="GO" id="GO:0005524">
    <property type="term" value="F:ATP binding"/>
    <property type="evidence" value="ECO:0007669"/>
    <property type="project" value="UniProtKB-KW"/>
</dbReference>
<name>A0A7R9BKS2_9CRUS</name>
<keyword evidence="7" id="KW-0347">Helicase</keyword>
<dbReference type="Pfam" id="PF00271">
    <property type="entry name" value="Helicase_C"/>
    <property type="match status" value="1"/>
</dbReference>
<comment type="catalytic activity">
    <reaction evidence="14">
        <text>N-terminal L-methionyl-L-lysyl-[protein] + acetyl-CoA = N-terminal N(alpha)-acetyl-L-methionyl-L-lysyl-[protein] + CoA + H(+)</text>
        <dbReference type="Rhea" id="RHEA:50580"/>
        <dbReference type="Rhea" id="RHEA-COMP:12734"/>
        <dbReference type="Rhea" id="RHEA-COMP:12735"/>
        <dbReference type="ChEBI" id="CHEBI:15378"/>
        <dbReference type="ChEBI" id="CHEBI:57287"/>
        <dbReference type="ChEBI" id="CHEBI:57288"/>
        <dbReference type="ChEBI" id="CHEBI:133406"/>
        <dbReference type="ChEBI" id="CHEBI:133407"/>
        <dbReference type="EC" id="2.3.1.258"/>
    </reaction>
</comment>
<feature type="domain" description="N-acetyltransferase" evidence="20">
    <location>
        <begin position="57"/>
        <end position="206"/>
    </location>
</feature>
<dbReference type="PROSITE" id="PS00690">
    <property type="entry name" value="DEAH_ATP_HELICASE"/>
    <property type="match status" value="1"/>
</dbReference>
<dbReference type="GO" id="GO:0005634">
    <property type="term" value="C:nucleus"/>
    <property type="evidence" value="ECO:0007669"/>
    <property type="project" value="TreeGrafter"/>
</dbReference>
<dbReference type="Gene3D" id="3.40.50.300">
    <property type="entry name" value="P-loop containing nucleotide triphosphate hydrolases"/>
    <property type="match status" value="3"/>
</dbReference>
<dbReference type="Gene3D" id="3.40.630.30">
    <property type="match status" value="1"/>
</dbReference>
<dbReference type="GO" id="GO:0120518">
    <property type="term" value="F:protein N-terminal-methionine acetyltransferase activity"/>
    <property type="evidence" value="ECO:0007669"/>
    <property type="project" value="UniProtKB-EC"/>
</dbReference>
<dbReference type="SMART" id="SM00487">
    <property type="entry name" value="DEXDc"/>
    <property type="match status" value="1"/>
</dbReference>
<accession>A0A7R9BKS2</accession>
<dbReference type="InterPro" id="IPR002464">
    <property type="entry name" value="DNA/RNA_helicase_DEAH_CS"/>
</dbReference>
<feature type="domain" description="Helicase ATP-binding" evidence="21">
    <location>
        <begin position="417"/>
        <end position="585"/>
    </location>
</feature>
<dbReference type="CDD" id="cd04301">
    <property type="entry name" value="NAT_SF"/>
    <property type="match status" value="1"/>
</dbReference>
<dbReference type="InterPro" id="IPR007502">
    <property type="entry name" value="Helicase-assoc_dom"/>
</dbReference>
<evidence type="ECO:0000256" key="4">
    <source>
        <dbReference type="ARBA" id="ARBA00022679"/>
    </source>
</evidence>
<dbReference type="FunFam" id="3.40.630.30:FF:000078">
    <property type="entry name" value="N-alpha-acetyltransferase 50"/>
    <property type="match status" value="1"/>
</dbReference>
<dbReference type="FunFam" id="1.20.120.1080:FF:000002">
    <property type="entry name" value="Putative ATP-dependent RNA helicase DHX36"/>
    <property type="match status" value="1"/>
</dbReference>
<comment type="similarity">
    <text evidence="2">Belongs to the DEAD box helicase family. DEAH subfamily.</text>
</comment>
<evidence type="ECO:0000256" key="14">
    <source>
        <dbReference type="ARBA" id="ARBA00048618"/>
    </source>
</evidence>
<dbReference type="GO" id="GO:0016787">
    <property type="term" value="F:hydrolase activity"/>
    <property type="evidence" value="ECO:0007669"/>
    <property type="project" value="UniProtKB-KW"/>
</dbReference>
<keyword evidence="24" id="KW-1185">Reference proteome</keyword>
<evidence type="ECO:0000256" key="12">
    <source>
        <dbReference type="ARBA" id="ARBA00048335"/>
    </source>
</evidence>
<dbReference type="Pfam" id="PF21010">
    <property type="entry name" value="HA2_C"/>
    <property type="match status" value="1"/>
</dbReference>
<evidence type="ECO:0000256" key="19">
    <source>
        <dbReference type="SAM" id="MobiDB-lite"/>
    </source>
</evidence>
<evidence type="ECO:0000256" key="18">
    <source>
        <dbReference type="ARBA" id="ARBA00049454"/>
    </source>
</evidence>
<dbReference type="InterPro" id="IPR001650">
    <property type="entry name" value="Helicase_C-like"/>
</dbReference>
<dbReference type="Pfam" id="PF26026">
    <property type="entry name" value="RNA_hel_CTD"/>
    <property type="match status" value="1"/>
</dbReference>
<feature type="region of interest" description="Disordered" evidence="19">
    <location>
        <begin position="1177"/>
        <end position="1225"/>
    </location>
</feature>
<evidence type="ECO:0000256" key="13">
    <source>
        <dbReference type="ARBA" id="ARBA00048490"/>
    </source>
</evidence>
<comment type="catalytic activity">
    <reaction evidence="15">
        <text>N-terminal L-methionyl-L-valyl-[protein] + acetyl-CoA = N-terminal N(alpha)-acetyl-L-methionyl-L-valyl-[protein] + CoA + H(+)</text>
        <dbReference type="Rhea" id="RHEA:50572"/>
        <dbReference type="Rhea" id="RHEA-COMP:12730"/>
        <dbReference type="Rhea" id="RHEA-COMP:12731"/>
        <dbReference type="ChEBI" id="CHEBI:15378"/>
        <dbReference type="ChEBI" id="CHEBI:57287"/>
        <dbReference type="ChEBI" id="CHEBI:57288"/>
        <dbReference type="ChEBI" id="CHEBI:133402"/>
        <dbReference type="ChEBI" id="CHEBI:133403"/>
        <dbReference type="EC" id="2.3.1.258"/>
    </reaction>
</comment>
<feature type="compositionally biased region" description="Acidic residues" evidence="19">
    <location>
        <begin position="1179"/>
        <end position="1196"/>
    </location>
</feature>
<evidence type="ECO:0000256" key="1">
    <source>
        <dbReference type="ARBA" id="ARBA00004496"/>
    </source>
</evidence>
<reference evidence="23" key="1">
    <citation type="submission" date="2020-11" db="EMBL/GenBank/DDBJ databases">
        <authorList>
            <person name="Tran Van P."/>
        </authorList>
    </citation>
    <scope>NUCLEOTIDE SEQUENCE</scope>
</reference>
<dbReference type="InterPro" id="IPR048333">
    <property type="entry name" value="HA2_WH"/>
</dbReference>
<dbReference type="SUPFAM" id="SSF52540">
    <property type="entry name" value="P-loop containing nucleoside triphosphate hydrolases"/>
    <property type="match status" value="1"/>
</dbReference>
<proteinExistence type="inferred from homology"/>
<dbReference type="SMART" id="SM00490">
    <property type="entry name" value="HELICc"/>
    <property type="match status" value="1"/>
</dbReference>
<dbReference type="PROSITE" id="PS51186">
    <property type="entry name" value="GNAT"/>
    <property type="match status" value="1"/>
</dbReference>
<comment type="catalytic activity">
    <reaction evidence="11">
        <text>N-terminal L-methionyl-L-seryl-[protein] + acetyl-CoA = N-terminal N(alpha)-acetyl-L-methionyl-L-seryl-[protein] + CoA + H(+)</text>
        <dbReference type="Rhea" id="RHEA:50568"/>
        <dbReference type="Rhea" id="RHEA-COMP:12728"/>
        <dbReference type="Rhea" id="RHEA-COMP:12729"/>
        <dbReference type="ChEBI" id="CHEBI:15378"/>
        <dbReference type="ChEBI" id="CHEBI:57287"/>
        <dbReference type="ChEBI" id="CHEBI:57288"/>
        <dbReference type="ChEBI" id="CHEBI:133400"/>
        <dbReference type="ChEBI" id="CHEBI:133401"/>
        <dbReference type="EC" id="2.3.1.258"/>
    </reaction>
</comment>
<comment type="subcellular location">
    <subcellularLocation>
        <location evidence="1">Cytoplasm</location>
    </subcellularLocation>
</comment>
<evidence type="ECO:0000256" key="8">
    <source>
        <dbReference type="ARBA" id="ARBA00022840"/>
    </source>
</evidence>
<gene>
    <name evidence="23" type="ORF">NMOB1V02_LOCUS3436</name>
</gene>
<dbReference type="Pfam" id="PF00270">
    <property type="entry name" value="DEAD"/>
    <property type="match status" value="1"/>
</dbReference>
<evidence type="ECO:0000256" key="16">
    <source>
        <dbReference type="ARBA" id="ARBA00049002"/>
    </source>
</evidence>
<comment type="catalytic activity">
    <reaction evidence="17">
        <text>N-terminal L-methionyl-L-leucyl-[protein] + acetyl-CoA = N-terminal N(alpha)-acetyl-L-methionyl-L-leucyl-[protein] + CoA + H(+)</text>
        <dbReference type="Rhea" id="RHEA:50520"/>
        <dbReference type="Rhea" id="RHEA-COMP:12711"/>
        <dbReference type="Rhea" id="RHEA-COMP:12712"/>
        <dbReference type="ChEBI" id="CHEBI:15378"/>
        <dbReference type="ChEBI" id="CHEBI:57287"/>
        <dbReference type="ChEBI" id="CHEBI:57288"/>
        <dbReference type="ChEBI" id="CHEBI:133377"/>
        <dbReference type="ChEBI" id="CHEBI:133378"/>
        <dbReference type="EC" id="2.3.1.258"/>
    </reaction>
</comment>
<dbReference type="InterPro" id="IPR011709">
    <property type="entry name" value="DEAD-box_helicase_OB_fold"/>
</dbReference>
<organism evidence="23">
    <name type="scientific">Notodromas monacha</name>
    <dbReference type="NCBI Taxonomy" id="399045"/>
    <lineage>
        <taxon>Eukaryota</taxon>
        <taxon>Metazoa</taxon>
        <taxon>Ecdysozoa</taxon>
        <taxon>Arthropoda</taxon>
        <taxon>Crustacea</taxon>
        <taxon>Oligostraca</taxon>
        <taxon>Ostracoda</taxon>
        <taxon>Podocopa</taxon>
        <taxon>Podocopida</taxon>
        <taxon>Cypridocopina</taxon>
        <taxon>Cypridoidea</taxon>
        <taxon>Cyprididae</taxon>
        <taxon>Notodromas</taxon>
    </lineage>
</organism>
<evidence type="ECO:0000259" key="20">
    <source>
        <dbReference type="PROSITE" id="PS51186"/>
    </source>
</evidence>
<evidence type="ECO:0000313" key="24">
    <source>
        <dbReference type="Proteomes" id="UP000678499"/>
    </source>
</evidence>
<evidence type="ECO:0000256" key="2">
    <source>
        <dbReference type="ARBA" id="ARBA00008792"/>
    </source>
</evidence>
<evidence type="ECO:0000259" key="21">
    <source>
        <dbReference type="PROSITE" id="PS51192"/>
    </source>
</evidence>
<keyword evidence="6" id="KW-0378">Hydrolase</keyword>
<keyword evidence="10" id="KW-0012">Acyltransferase</keyword>
<sequence length="1225" mass="138876">MIGEARRLTVRIGTVKYFPDLSWILFITLSPPETKPGWFALSLSPCDLRIIMSDVRIELGDVTPQNIKQLKMINQVVFPVSYNDKFYRDVLEAGELAKLSYYNDIIVGAVCCRVDVVDGQRRLYIMTLGCLAPYRRHGIGTKMLEHVLAFVEKDGNFDSVFLHVQISNEGAINFYKKFGFEIIETKDHYYKRIEPADAHVLAKSVRKGVPQVQEEEEEIAADVAEAPVAQVRGFDDVHSSNADQERPPPHLKGREIGMWYAARSKAKKDAPAHENIEEMMTVMLPNETEDSLEETLKFIDRPQQSNEEGWQGCRDLMSASGSSHFVDRYNHVKDSSFKNQFLDNLKQNKCAGGEDMTTDEEEPIKKRFMAAGLSKNPELDRKIKSEFDQKRTSDRKYQRMAEFRSRLPSHDMQEQILGMIEKHQVVVLSGETGCGKTTQVPQYILDHYIESERASECRIICTQPRRISAISVAERVAQERGESCGRSSGFQIRLQATLPKSTGSILYCTTGILVTKMQSDPLLKEYSHIVLDEIHERDVLSDFLLALTKDVLANRPNLRVVLMSATLNAELFSEYFGKCPVLHIPGLTFPVEEFYLEDIIKLTGLQITPDQGRRGGFRPKRPQQKELLEYKTRVLPVLKEILKRERYPACVMRALESPACETQDALLEAAVETIKFICENEGDGAILVFFPGWEEISKLSKLLNADRFFGRGVRKIIIATNIAETSITIDDVVFVINSGKIKMTTFDPQLNIQALDAVWVSRANARQRKGRAGRVQPGKCFHLYSRARETTFSDFLLPEIKRMRLEELCLQIKLLKLGKIADFLSKVIEPPTKNSLELSIKLLRDLNALDKDENLTPLGFHLAKLPTDPQTGKMLLMGAIFSCLDPVTTIAAVLAFKDPFHGKEREVMQCKMEFSAGLCSDHIMFAKAFEAWEEASKEGHIADRMFCRENFMSGNTLSMIRDMKKQLAGYLKEMGFLADGNPKHAASNKNSGKMGLVRAVVCAGLYPNIAHVRLRRNRNAPVAMRTPEDNQTVHFHSKSVLVDEKDYPSPWIVYKMKQRTARVSLFDASVASPCSLLFFGKEVKSKPVPKMGNIRSPKNHQVLSADEYVKFKSSERIAHFIQRLRLCLDDLLDYKITHPGPSRWELATKEKSATKEEKLLRAIVELLTAEAEISGLGYADDDDEDEPEDTFNYDEDFDRRFGEKGRSDSAFDTSGRMRPGRGSRF</sequence>
<comment type="catalytic activity">
    <reaction evidence="13">
        <text>N-terminal L-methionyl-L-phenylalanyl-[protein] + acetyl-CoA = N-terminal N(alpha)-acetyl-L-methionyl-L-phenylalanyl-[protein] + CoA + H(+)</text>
        <dbReference type="Rhea" id="RHEA:50528"/>
        <dbReference type="Rhea" id="RHEA-COMP:12715"/>
        <dbReference type="Rhea" id="RHEA-COMP:12716"/>
        <dbReference type="ChEBI" id="CHEBI:15378"/>
        <dbReference type="ChEBI" id="CHEBI:57287"/>
        <dbReference type="ChEBI" id="CHEBI:57288"/>
        <dbReference type="ChEBI" id="CHEBI:133382"/>
        <dbReference type="ChEBI" id="CHEBI:133383"/>
        <dbReference type="EC" id="2.3.1.258"/>
    </reaction>
</comment>
<evidence type="ECO:0000256" key="15">
    <source>
        <dbReference type="ARBA" id="ARBA00048799"/>
    </source>
</evidence>
<comment type="catalytic activity">
    <reaction evidence="16">
        <text>N-terminal L-methionyl-L-alanyl-[protein] + acetyl-CoA = N-terminal N(alpha)-acetyl-L-methionyl-L-alanyl-[protein] + CoA + H(+)</text>
        <dbReference type="Rhea" id="RHEA:50564"/>
        <dbReference type="Rhea" id="RHEA-COMP:12726"/>
        <dbReference type="Rhea" id="RHEA-COMP:12727"/>
        <dbReference type="ChEBI" id="CHEBI:15378"/>
        <dbReference type="ChEBI" id="CHEBI:57287"/>
        <dbReference type="ChEBI" id="CHEBI:57288"/>
        <dbReference type="ChEBI" id="CHEBI:133398"/>
        <dbReference type="ChEBI" id="CHEBI:133399"/>
        <dbReference type="EC" id="2.3.1.258"/>
    </reaction>
</comment>
<dbReference type="GO" id="GO:0002151">
    <property type="term" value="F:G-quadruplex RNA binding"/>
    <property type="evidence" value="ECO:0007669"/>
    <property type="project" value="TreeGrafter"/>
</dbReference>
<dbReference type="Pfam" id="PF00583">
    <property type="entry name" value="Acetyltransf_1"/>
    <property type="match status" value="1"/>
</dbReference>
<dbReference type="InterPro" id="IPR016181">
    <property type="entry name" value="Acyl_CoA_acyltransferase"/>
</dbReference>
<evidence type="ECO:0000256" key="6">
    <source>
        <dbReference type="ARBA" id="ARBA00022801"/>
    </source>
</evidence>
<feature type="domain" description="Helicase C-terminal" evidence="22">
    <location>
        <begin position="637"/>
        <end position="816"/>
    </location>
</feature>
<dbReference type="InterPro" id="IPR014001">
    <property type="entry name" value="Helicase_ATP-bd"/>
</dbReference>
<dbReference type="OrthoDB" id="5600252at2759"/>
<dbReference type="Pfam" id="PF07717">
    <property type="entry name" value="OB_NTP_bind"/>
    <property type="match status" value="1"/>
</dbReference>
<dbReference type="GO" id="GO:0003678">
    <property type="term" value="F:DNA helicase activity"/>
    <property type="evidence" value="ECO:0007669"/>
    <property type="project" value="TreeGrafter"/>
</dbReference>
<dbReference type="CDD" id="cd18791">
    <property type="entry name" value="SF2_C_RHA"/>
    <property type="match status" value="1"/>
</dbReference>